<sequence length="127" mass="14017">MTTNAKRFTTAVDSLRQAGIAVNVDRSGSSIVGEDDLNSHLKHAAGNPRWVGACPGSDELGGVVSDDEHVFLHRETRRPVDVVYFAFNHRHPDLADLLVDAFTTNGLHATWDRRYGSVILHLDEAIR</sequence>
<dbReference type="Proteomes" id="UP000007882">
    <property type="component" value="Chromosome"/>
</dbReference>
<dbReference type="STRING" id="512565.AMIS_20300"/>
<evidence type="ECO:0000313" key="1">
    <source>
        <dbReference type="EMBL" id="BAL87250.1"/>
    </source>
</evidence>
<dbReference type="KEGG" id="ams:AMIS_20300"/>
<evidence type="ECO:0000313" key="2">
    <source>
        <dbReference type="Proteomes" id="UP000007882"/>
    </source>
</evidence>
<dbReference type="AlphaFoldDB" id="I0H2L3"/>
<dbReference type="EMBL" id="AP012319">
    <property type="protein sequence ID" value="BAL87250.1"/>
    <property type="molecule type" value="Genomic_DNA"/>
</dbReference>
<dbReference type="RefSeq" id="WP_014442145.1">
    <property type="nucleotide sequence ID" value="NC_017093.1"/>
</dbReference>
<gene>
    <name evidence="1" type="ordered locus">AMIS_20300</name>
</gene>
<dbReference type="PATRIC" id="fig|512565.3.peg.2034"/>
<name>I0H2L3_ACTM4</name>
<keyword evidence="2" id="KW-1185">Reference proteome</keyword>
<reference evidence="1 2" key="1">
    <citation type="submission" date="2012-02" db="EMBL/GenBank/DDBJ databases">
        <title>Complete genome sequence of Actinoplanes missouriensis 431 (= NBRC 102363).</title>
        <authorList>
            <person name="Ohnishi Y."/>
            <person name="Ishikawa J."/>
            <person name="Sekine M."/>
            <person name="Hosoyama A."/>
            <person name="Harada T."/>
            <person name="Narita H."/>
            <person name="Hata T."/>
            <person name="Konno Y."/>
            <person name="Tutikane K."/>
            <person name="Fujita N."/>
            <person name="Horinouchi S."/>
            <person name="Hayakawa M."/>
        </authorList>
    </citation>
    <scope>NUCLEOTIDE SEQUENCE [LARGE SCALE GENOMIC DNA]</scope>
    <source>
        <strain evidence="2">ATCC 14538 / DSM 43046 / CBS 188.64 / JCM 3121 / NBRC 102363 / NCIMB 12654 / NRRL B-3342 / UNCC 431</strain>
    </source>
</reference>
<dbReference type="HOGENOM" id="CLU_1965831_0_0_11"/>
<proteinExistence type="predicted"/>
<organism evidence="1 2">
    <name type="scientific">Actinoplanes missouriensis (strain ATCC 14538 / DSM 43046 / CBS 188.64 / JCM 3121 / NBRC 102363 / NCIMB 12654 / NRRL B-3342 / UNCC 431)</name>
    <dbReference type="NCBI Taxonomy" id="512565"/>
    <lineage>
        <taxon>Bacteria</taxon>
        <taxon>Bacillati</taxon>
        <taxon>Actinomycetota</taxon>
        <taxon>Actinomycetes</taxon>
        <taxon>Micromonosporales</taxon>
        <taxon>Micromonosporaceae</taxon>
        <taxon>Actinoplanes</taxon>
    </lineage>
</organism>
<accession>I0H2L3</accession>
<protein>
    <submittedName>
        <fullName evidence="1">Uncharacterized protein</fullName>
    </submittedName>
</protein>